<gene>
    <name evidence="2" type="ORF">BcDW1_10473</name>
</gene>
<dbReference type="AlphaFoldDB" id="M7UC17"/>
<feature type="compositionally biased region" description="Polar residues" evidence="1">
    <location>
        <begin position="85"/>
        <end position="98"/>
    </location>
</feature>
<evidence type="ECO:0000313" key="2">
    <source>
        <dbReference type="EMBL" id="EMR80937.1"/>
    </source>
</evidence>
<evidence type="ECO:0000313" key="3">
    <source>
        <dbReference type="Proteomes" id="UP000012045"/>
    </source>
</evidence>
<accession>M7UC17</accession>
<dbReference type="Proteomes" id="UP000012045">
    <property type="component" value="Unassembled WGS sequence"/>
</dbReference>
<dbReference type="EMBL" id="KB708093">
    <property type="protein sequence ID" value="EMR80937.1"/>
    <property type="molecule type" value="Genomic_DNA"/>
</dbReference>
<name>M7UC17_BOTF1</name>
<reference evidence="3" key="1">
    <citation type="journal article" date="2013" name="Genome Announc.">
        <title>Draft genome sequence of Botrytis cinerea BcDW1, inoculum for noble rot of grape berries.</title>
        <authorList>
            <person name="Blanco-Ulate B."/>
            <person name="Allen G."/>
            <person name="Powell A.L."/>
            <person name="Cantu D."/>
        </authorList>
    </citation>
    <scope>NUCLEOTIDE SEQUENCE [LARGE SCALE GENOMIC DNA]</scope>
    <source>
        <strain evidence="3">BcDW1</strain>
    </source>
</reference>
<dbReference type="HOGENOM" id="CLU_2320054_0_0_1"/>
<feature type="region of interest" description="Disordered" evidence="1">
    <location>
        <begin position="71"/>
        <end position="114"/>
    </location>
</feature>
<sequence>MHRIHTLRITFAKVCMKWLFLQTLEKPERKAIDAHPGIAELPQGEYDEKMELMAEGSPGEKGLDGHHETVEMEGSLSQPKEMAATGSTSMKWSTTSSEIHGFEKNRRSMEIPPS</sequence>
<dbReference type="OrthoDB" id="3555926at2759"/>
<evidence type="ECO:0000256" key="1">
    <source>
        <dbReference type="SAM" id="MobiDB-lite"/>
    </source>
</evidence>
<protein>
    <submittedName>
        <fullName evidence="2">Uncharacterized protein</fullName>
    </submittedName>
</protein>
<organism evidence="2 3">
    <name type="scientific">Botryotinia fuckeliana (strain BcDW1)</name>
    <name type="common">Noble rot fungus</name>
    <name type="synonym">Botrytis cinerea</name>
    <dbReference type="NCBI Taxonomy" id="1290391"/>
    <lineage>
        <taxon>Eukaryota</taxon>
        <taxon>Fungi</taxon>
        <taxon>Dikarya</taxon>
        <taxon>Ascomycota</taxon>
        <taxon>Pezizomycotina</taxon>
        <taxon>Leotiomycetes</taxon>
        <taxon>Helotiales</taxon>
        <taxon>Sclerotiniaceae</taxon>
        <taxon>Botrytis</taxon>
    </lineage>
</organism>
<proteinExistence type="predicted"/>
<feature type="compositionally biased region" description="Basic and acidic residues" evidence="1">
    <location>
        <begin position="100"/>
        <end position="114"/>
    </location>
</feature>